<evidence type="ECO:0000256" key="4">
    <source>
        <dbReference type="RuleBase" id="RU000383"/>
    </source>
</evidence>
<dbReference type="PROSITE" id="PS00292">
    <property type="entry name" value="CYCLINS"/>
    <property type="match status" value="1"/>
</dbReference>
<evidence type="ECO:0000256" key="3">
    <source>
        <dbReference type="ARBA" id="ARBA00023306"/>
    </source>
</evidence>
<dbReference type="FunFam" id="1.10.472.10:FF:000001">
    <property type="entry name" value="G2/mitotic-specific cyclin"/>
    <property type="match status" value="1"/>
</dbReference>
<evidence type="ECO:0000313" key="8">
    <source>
        <dbReference type="EMBL" id="CAI8054325.1"/>
    </source>
</evidence>
<dbReference type="GO" id="GO:0051301">
    <property type="term" value="P:cell division"/>
    <property type="evidence" value="ECO:0007669"/>
    <property type="project" value="UniProtKB-KW"/>
</dbReference>
<dbReference type="InterPro" id="IPR006671">
    <property type="entry name" value="Cyclin_N"/>
</dbReference>
<reference evidence="8" key="1">
    <citation type="submission" date="2023-03" db="EMBL/GenBank/DDBJ databases">
        <authorList>
            <person name="Steffen K."/>
            <person name="Cardenas P."/>
        </authorList>
    </citation>
    <scope>NUCLEOTIDE SEQUENCE</scope>
</reference>
<dbReference type="InterPro" id="IPR048258">
    <property type="entry name" value="Cyclins_cyclin-box"/>
</dbReference>
<name>A0AA35XJP8_GEOBA</name>
<feature type="domain" description="Cyclin-like" evidence="6">
    <location>
        <begin position="291"/>
        <end position="374"/>
    </location>
</feature>
<dbReference type="InterPro" id="IPR004367">
    <property type="entry name" value="Cyclin_C-dom"/>
</dbReference>
<keyword evidence="2 4" id="KW-0195">Cyclin</keyword>
<keyword evidence="9" id="KW-1185">Reference proteome</keyword>
<evidence type="ECO:0000256" key="2">
    <source>
        <dbReference type="ARBA" id="ARBA00023127"/>
    </source>
</evidence>
<evidence type="ECO:0000259" key="7">
    <source>
        <dbReference type="SMART" id="SM01332"/>
    </source>
</evidence>
<dbReference type="InterPro" id="IPR039361">
    <property type="entry name" value="Cyclin"/>
</dbReference>
<dbReference type="EMBL" id="CASHTH010004167">
    <property type="protein sequence ID" value="CAI8054325.1"/>
    <property type="molecule type" value="Genomic_DNA"/>
</dbReference>
<sequence length="410" mass="45925">MTDVIGTLNTASLENTGQQRSSGKRSRNCLHQNDGSAVKRRALACLSNHVDSLADRQQLKNTATTQSGRTASSVFDLPPPTTITSLSSSFHFESPGDVASPMLLSTPSLTCSETISQPDNDSQSYPQDYTTEIFTYLREAEVRWQPQIGYMQKQTDITLGMRSVLVDWLVEVGDEFSLQTSTLYQAVGLVDRFLSLMSVLRGKLQLVGATAMYVAAKLEEIYPPELADFAYITDNTYSQKQIVQMEKLMLQSLDYHLIAPSSTSFLHHYLDIGTQQSHSSANLQTSVQHLAQVRVNPYYYHVVKETFHPLQYLCEMALVHSDPFLKYLPSEVAAASVCLSRHTLDQQPAWSDSFQQCTGYSVSDFGHCLQDMHRMFAMASQQPQQAVRLKYCSERFSRVALLAIPETLPM</sequence>
<dbReference type="SMART" id="SM00385">
    <property type="entry name" value="CYCLIN"/>
    <property type="match status" value="2"/>
</dbReference>
<evidence type="ECO:0000313" key="9">
    <source>
        <dbReference type="Proteomes" id="UP001174909"/>
    </source>
</evidence>
<dbReference type="AlphaFoldDB" id="A0AA35XJP8"/>
<evidence type="ECO:0000256" key="1">
    <source>
        <dbReference type="ARBA" id="ARBA00022618"/>
    </source>
</evidence>
<dbReference type="InterPro" id="IPR013763">
    <property type="entry name" value="Cyclin-like_dom"/>
</dbReference>
<gene>
    <name evidence="8" type="ORF">GBAR_LOCUS29662</name>
</gene>
<dbReference type="CDD" id="cd20504">
    <property type="entry name" value="CYCLIN_CCNA_rpt1"/>
    <property type="match status" value="1"/>
</dbReference>
<proteinExistence type="inferred from homology"/>
<feature type="domain" description="Cyclin-like" evidence="6">
    <location>
        <begin position="167"/>
        <end position="251"/>
    </location>
</feature>
<organism evidence="8 9">
    <name type="scientific">Geodia barretti</name>
    <name type="common">Barrett's horny sponge</name>
    <dbReference type="NCBI Taxonomy" id="519541"/>
    <lineage>
        <taxon>Eukaryota</taxon>
        <taxon>Metazoa</taxon>
        <taxon>Porifera</taxon>
        <taxon>Demospongiae</taxon>
        <taxon>Heteroscleromorpha</taxon>
        <taxon>Tetractinellida</taxon>
        <taxon>Astrophorina</taxon>
        <taxon>Geodiidae</taxon>
        <taxon>Geodia</taxon>
    </lineage>
</organism>
<protein>
    <submittedName>
        <fullName evidence="8">Cyclin-A2</fullName>
    </submittedName>
</protein>
<accession>A0AA35XJP8</accession>
<evidence type="ECO:0000256" key="5">
    <source>
        <dbReference type="SAM" id="MobiDB-lite"/>
    </source>
</evidence>
<keyword evidence="3" id="KW-0131">Cell cycle</keyword>
<comment type="similarity">
    <text evidence="4">Belongs to the cyclin family.</text>
</comment>
<dbReference type="Gene3D" id="1.10.472.10">
    <property type="entry name" value="Cyclin-like"/>
    <property type="match status" value="2"/>
</dbReference>
<dbReference type="SMART" id="SM01332">
    <property type="entry name" value="Cyclin_C"/>
    <property type="match status" value="1"/>
</dbReference>
<dbReference type="InterPro" id="IPR036915">
    <property type="entry name" value="Cyclin-like_sf"/>
</dbReference>
<feature type="domain" description="Cyclin C-terminal" evidence="7">
    <location>
        <begin position="260"/>
        <end position="405"/>
    </location>
</feature>
<evidence type="ECO:0000259" key="6">
    <source>
        <dbReference type="SMART" id="SM00385"/>
    </source>
</evidence>
<comment type="caution">
    <text evidence="8">The sequence shown here is derived from an EMBL/GenBank/DDBJ whole genome shotgun (WGS) entry which is preliminary data.</text>
</comment>
<dbReference type="PANTHER" id="PTHR10177">
    <property type="entry name" value="CYCLINS"/>
    <property type="match status" value="1"/>
</dbReference>
<keyword evidence="1" id="KW-0132">Cell division</keyword>
<dbReference type="Pfam" id="PF00134">
    <property type="entry name" value="Cyclin_N"/>
    <property type="match status" value="1"/>
</dbReference>
<feature type="region of interest" description="Disordered" evidence="5">
    <location>
        <begin position="1"/>
        <end position="33"/>
    </location>
</feature>
<dbReference type="SUPFAM" id="SSF47954">
    <property type="entry name" value="Cyclin-like"/>
    <property type="match status" value="2"/>
</dbReference>
<dbReference type="Pfam" id="PF02984">
    <property type="entry name" value="Cyclin_C"/>
    <property type="match status" value="1"/>
</dbReference>
<dbReference type="Proteomes" id="UP001174909">
    <property type="component" value="Unassembled WGS sequence"/>
</dbReference>
<feature type="compositionally biased region" description="Polar residues" evidence="5">
    <location>
        <begin position="7"/>
        <end position="21"/>
    </location>
</feature>